<evidence type="ECO:0000313" key="2">
    <source>
        <dbReference type="EnsemblPlants" id="KRH13695"/>
    </source>
</evidence>
<evidence type="ECO:0008006" key="4">
    <source>
        <dbReference type="Google" id="ProtNLM"/>
    </source>
</evidence>
<dbReference type="Proteomes" id="UP000008827">
    <property type="component" value="Chromosome 15"/>
</dbReference>
<name>A0A0R0GH87_SOYBN</name>
<reference evidence="1 2" key="1">
    <citation type="journal article" date="2010" name="Nature">
        <title>Genome sequence of the palaeopolyploid soybean.</title>
        <authorList>
            <person name="Schmutz J."/>
            <person name="Cannon S.B."/>
            <person name="Schlueter J."/>
            <person name="Ma J."/>
            <person name="Mitros T."/>
            <person name="Nelson W."/>
            <person name="Hyten D.L."/>
            <person name="Song Q."/>
            <person name="Thelen J.J."/>
            <person name="Cheng J."/>
            <person name="Xu D."/>
            <person name="Hellsten U."/>
            <person name="May G.D."/>
            <person name="Yu Y."/>
            <person name="Sakurai T."/>
            <person name="Umezawa T."/>
            <person name="Bhattacharyya M.K."/>
            <person name="Sandhu D."/>
            <person name="Valliyodan B."/>
            <person name="Lindquist E."/>
            <person name="Peto M."/>
            <person name="Grant D."/>
            <person name="Shu S."/>
            <person name="Goodstein D."/>
            <person name="Barry K."/>
            <person name="Futrell-Griggs M."/>
            <person name="Abernathy B."/>
            <person name="Du J."/>
            <person name="Tian Z."/>
            <person name="Zhu L."/>
            <person name="Gill N."/>
            <person name="Joshi T."/>
            <person name="Libault M."/>
            <person name="Sethuraman A."/>
            <person name="Zhang X.-C."/>
            <person name="Shinozaki K."/>
            <person name="Nguyen H.T."/>
            <person name="Wing R.A."/>
            <person name="Cregan P."/>
            <person name="Specht J."/>
            <person name="Grimwood J."/>
            <person name="Rokhsar D."/>
            <person name="Stacey G."/>
            <person name="Shoemaker R.C."/>
            <person name="Jackson S.A."/>
        </authorList>
    </citation>
    <scope>NUCLEOTIDE SEQUENCE</scope>
    <source>
        <strain evidence="2">cv. Williams 82</strain>
        <tissue evidence="1">Callus</tissue>
    </source>
</reference>
<organism evidence="1">
    <name type="scientific">Glycine max</name>
    <name type="common">Soybean</name>
    <name type="synonym">Glycine hispida</name>
    <dbReference type="NCBI Taxonomy" id="3847"/>
    <lineage>
        <taxon>Eukaryota</taxon>
        <taxon>Viridiplantae</taxon>
        <taxon>Streptophyta</taxon>
        <taxon>Embryophyta</taxon>
        <taxon>Tracheophyta</taxon>
        <taxon>Spermatophyta</taxon>
        <taxon>Magnoliopsida</taxon>
        <taxon>eudicotyledons</taxon>
        <taxon>Gunneridae</taxon>
        <taxon>Pentapetalae</taxon>
        <taxon>rosids</taxon>
        <taxon>fabids</taxon>
        <taxon>Fabales</taxon>
        <taxon>Fabaceae</taxon>
        <taxon>Papilionoideae</taxon>
        <taxon>50 kb inversion clade</taxon>
        <taxon>NPAAA clade</taxon>
        <taxon>indigoferoid/millettioid clade</taxon>
        <taxon>Phaseoleae</taxon>
        <taxon>Glycine</taxon>
        <taxon>Glycine subgen. Soja</taxon>
    </lineage>
</organism>
<dbReference type="AlphaFoldDB" id="A0A0R0GH87"/>
<evidence type="ECO:0000313" key="3">
    <source>
        <dbReference type="Proteomes" id="UP000008827"/>
    </source>
</evidence>
<dbReference type="InParanoid" id="A0A0R0GH87"/>
<accession>A0A2K7H0G0</accession>
<protein>
    <recommendedName>
        <fullName evidence="4">UBN2 domain-containing protein</fullName>
    </recommendedName>
</protein>
<keyword evidence="3" id="KW-1185">Reference proteome</keyword>
<dbReference type="OMA" id="YMNEINA"/>
<dbReference type="Gramene" id="KRH13695">
    <property type="protein sequence ID" value="KRH13695"/>
    <property type="gene ID" value="GLYMA_15G257000"/>
</dbReference>
<accession>A0A0R0GH87</accession>
<evidence type="ECO:0000313" key="1">
    <source>
        <dbReference type="EMBL" id="KRH13695.2"/>
    </source>
</evidence>
<dbReference type="EnsemblPlants" id="KRH13695">
    <property type="protein sequence ID" value="KRH13695"/>
    <property type="gene ID" value="GLYMA_15G257000"/>
</dbReference>
<proteinExistence type="predicted"/>
<dbReference type="EMBL" id="CM000848">
    <property type="protein sequence ID" value="KRH13695.2"/>
    <property type="molecule type" value="Genomic_DNA"/>
</dbReference>
<gene>
    <name evidence="1" type="ORF">GLYMA_15G257000</name>
</gene>
<sequence>MLKIQEYKSIEEMFTRFYYMNEINAIGDKYTTQQRIKKILRSLPKIWRPKVTPITEAKNLKTLGMDELIGSLEVHEKKLKNKTKHQSKTLKSIVVSDAENNDELLKKDEEELTFLTKRVQRLLGRRK</sequence>
<reference evidence="2" key="2">
    <citation type="submission" date="2018-02" db="UniProtKB">
        <authorList>
            <consortium name="EnsemblPlants"/>
        </authorList>
    </citation>
    <scope>IDENTIFICATION</scope>
    <source>
        <strain evidence="2">Williams 82</strain>
    </source>
</reference>
<reference evidence="1" key="3">
    <citation type="submission" date="2018-07" db="EMBL/GenBank/DDBJ databases">
        <title>WGS assembly of Glycine max.</title>
        <authorList>
            <person name="Schmutz J."/>
            <person name="Cannon S."/>
            <person name="Schlueter J."/>
            <person name="Ma J."/>
            <person name="Mitros T."/>
            <person name="Nelson W."/>
            <person name="Hyten D."/>
            <person name="Song Q."/>
            <person name="Thelen J."/>
            <person name="Cheng J."/>
            <person name="Xu D."/>
            <person name="Hellsten U."/>
            <person name="May G."/>
            <person name="Yu Y."/>
            <person name="Sakurai T."/>
            <person name="Umezawa T."/>
            <person name="Bhattacharyya M."/>
            <person name="Sandhu D."/>
            <person name="Valliyodan B."/>
            <person name="Lindquist E."/>
            <person name="Peto M."/>
            <person name="Grant D."/>
            <person name="Shu S."/>
            <person name="Goodstein D."/>
            <person name="Barry K."/>
            <person name="Futrell-Griggs M."/>
            <person name="Abernathy B."/>
            <person name="Du J."/>
            <person name="Tian Z."/>
            <person name="Zhu L."/>
            <person name="Gill N."/>
            <person name="Joshi T."/>
            <person name="Libault M."/>
            <person name="Sethuraman A."/>
            <person name="Zhang X."/>
            <person name="Shinozaki K."/>
            <person name="Nguyen H."/>
            <person name="Wing R."/>
            <person name="Cregan P."/>
            <person name="Specht J."/>
            <person name="Grimwood J."/>
            <person name="Rokhsar D."/>
            <person name="Stacey G."/>
            <person name="Shoemaker R."/>
            <person name="Jackson S."/>
        </authorList>
    </citation>
    <scope>NUCLEOTIDE SEQUENCE</scope>
    <source>
        <tissue evidence="1">Callus</tissue>
    </source>
</reference>